<dbReference type="PANTHER" id="PTHR35532">
    <property type="entry name" value="SIMILAR TO POLYHYDROXYALKANOATE DEPOLYMERASE"/>
    <property type="match status" value="1"/>
</dbReference>
<dbReference type="KEGG" id="tsph:KIH39_24780"/>
<accession>A0A8E6B608</accession>
<organism evidence="2 3">
    <name type="scientific">Telmatocola sphagniphila</name>
    <dbReference type="NCBI Taxonomy" id="1123043"/>
    <lineage>
        <taxon>Bacteria</taxon>
        <taxon>Pseudomonadati</taxon>
        <taxon>Planctomycetota</taxon>
        <taxon>Planctomycetia</taxon>
        <taxon>Gemmatales</taxon>
        <taxon>Gemmataceae</taxon>
    </lineage>
</organism>
<dbReference type="Proteomes" id="UP000676194">
    <property type="component" value="Chromosome"/>
</dbReference>
<reference evidence="2" key="1">
    <citation type="submission" date="2021-05" db="EMBL/GenBank/DDBJ databases">
        <title>Complete genome sequence of the cellulolytic planctomycete Telmatocola sphagniphila SP2T and characterization of the first cellulase from planctomycetes.</title>
        <authorList>
            <person name="Rakitin A.L."/>
            <person name="Beletsky A.V."/>
            <person name="Naumoff D.G."/>
            <person name="Kulichevskaya I.S."/>
            <person name="Mardanov A.V."/>
            <person name="Ravin N.V."/>
            <person name="Dedysh S.N."/>
        </authorList>
    </citation>
    <scope>NUCLEOTIDE SEQUENCE</scope>
    <source>
        <strain evidence="2">SP2T</strain>
    </source>
</reference>
<name>A0A8E6B608_9BACT</name>
<dbReference type="SUPFAM" id="SSF49344">
    <property type="entry name" value="CBD9-like"/>
    <property type="match status" value="1"/>
</dbReference>
<dbReference type="GO" id="GO:0004553">
    <property type="term" value="F:hydrolase activity, hydrolyzing O-glycosyl compounds"/>
    <property type="evidence" value="ECO:0007669"/>
    <property type="project" value="InterPro"/>
</dbReference>
<feature type="domain" description="Carbohydrate-binding" evidence="1">
    <location>
        <begin position="48"/>
        <end position="199"/>
    </location>
</feature>
<evidence type="ECO:0000313" key="2">
    <source>
        <dbReference type="EMBL" id="QVL32012.1"/>
    </source>
</evidence>
<sequence>MLRLSLCFLALVLMFLGVVLCDAPLSIPPDNIDPKGYVAYRAKKPIVIDGKLDDEAWKDAPWSDEFQDIEGTSKPKPRYKTRMKMLWDDDYLYIAAEIEDPHVWATLKQHDSVIFQDNDFEVFLSPDGDSHNYAEMEMNAFNTTWDLLLTKPYKDGGKALNGWDVIGLKTGVHVNGTINDSRDRDKGWTVEIAWPMTGLKELSRVPVPPRDGDQWRINFSRVEWDINIVDGKYEKVKGKPENNWVWSPQGVIDMHRPERWGYVQFSTAAPGTIKFKPDAALPTKNALHRIYYAQREYYAKHQKYAASLEELGVKLPEGITQKPKFEITTNGYEIHLLQPGTPEKTWTITQDARIWASK</sequence>
<dbReference type="Pfam" id="PF06452">
    <property type="entry name" value="CBM9_1"/>
    <property type="match status" value="1"/>
</dbReference>
<dbReference type="RefSeq" id="WP_213496567.1">
    <property type="nucleotide sequence ID" value="NZ_CP074694.1"/>
</dbReference>
<dbReference type="Gene3D" id="2.60.40.1190">
    <property type="match status" value="1"/>
</dbReference>
<dbReference type="EMBL" id="CP074694">
    <property type="protein sequence ID" value="QVL32012.1"/>
    <property type="molecule type" value="Genomic_DNA"/>
</dbReference>
<evidence type="ECO:0000313" key="3">
    <source>
        <dbReference type="Proteomes" id="UP000676194"/>
    </source>
</evidence>
<evidence type="ECO:0000259" key="1">
    <source>
        <dbReference type="Pfam" id="PF06452"/>
    </source>
</evidence>
<gene>
    <name evidence="2" type="ORF">KIH39_24780</name>
</gene>
<dbReference type="PANTHER" id="PTHR35532:SF5">
    <property type="entry name" value="CARBOHYDRATE-BINDING DOMAIN-CONTAINING PROTEIN"/>
    <property type="match status" value="1"/>
</dbReference>
<protein>
    <recommendedName>
        <fullName evidence="1">Carbohydrate-binding domain-containing protein</fullName>
    </recommendedName>
</protein>
<dbReference type="GO" id="GO:0030246">
    <property type="term" value="F:carbohydrate binding"/>
    <property type="evidence" value="ECO:0007669"/>
    <property type="project" value="InterPro"/>
</dbReference>
<keyword evidence="3" id="KW-1185">Reference proteome</keyword>
<proteinExistence type="predicted"/>
<dbReference type="InterPro" id="IPR010502">
    <property type="entry name" value="Carb-bd_dom_fam9"/>
</dbReference>
<dbReference type="AlphaFoldDB" id="A0A8E6B608"/>
<dbReference type="GO" id="GO:0016052">
    <property type="term" value="P:carbohydrate catabolic process"/>
    <property type="evidence" value="ECO:0007669"/>
    <property type="project" value="InterPro"/>
</dbReference>
<dbReference type="CDD" id="cd09620">
    <property type="entry name" value="CBM9_like_3"/>
    <property type="match status" value="1"/>
</dbReference>